<keyword evidence="1" id="KW-0645">Protease</keyword>
<protein>
    <submittedName>
        <fullName evidence="1">Predicted proteasome-type protease</fullName>
    </submittedName>
</protein>
<keyword evidence="2" id="KW-1185">Reference proteome</keyword>
<dbReference type="InterPro" id="IPR029055">
    <property type="entry name" value="Ntn_hydrolases_N"/>
</dbReference>
<dbReference type="STRING" id="349521.HCH_00979"/>
<evidence type="ECO:0000313" key="2">
    <source>
        <dbReference type="Proteomes" id="UP000000238"/>
    </source>
</evidence>
<gene>
    <name evidence="1" type="ordered locus">HCH_00979</name>
</gene>
<organism evidence="1 2">
    <name type="scientific">Hahella chejuensis (strain KCTC 2396)</name>
    <dbReference type="NCBI Taxonomy" id="349521"/>
    <lineage>
        <taxon>Bacteria</taxon>
        <taxon>Pseudomonadati</taxon>
        <taxon>Pseudomonadota</taxon>
        <taxon>Gammaproteobacteria</taxon>
        <taxon>Oceanospirillales</taxon>
        <taxon>Hahellaceae</taxon>
        <taxon>Hahella</taxon>
    </lineage>
</organism>
<dbReference type="HOGENOM" id="CLU_066183_0_0_6"/>
<dbReference type="KEGG" id="hch:HCH_00979"/>
<name>Q2SNA8_HAHCH</name>
<dbReference type="SUPFAM" id="SSF56235">
    <property type="entry name" value="N-terminal nucleophile aminohydrolases (Ntn hydrolases)"/>
    <property type="match status" value="1"/>
</dbReference>
<dbReference type="Pfam" id="PF00227">
    <property type="entry name" value="Proteasome"/>
    <property type="match status" value="1"/>
</dbReference>
<dbReference type="eggNOG" id="COG3484">
    <property type="taxonomic scope" value="Bacteria"/>
</dbReference>
<dbReference type="Gene3D" id="3.60.20.10">
    <property type="entry name" value="Glutamine Phosphoribosylpyrophosphate, subunit 1, domain 1"/>
    <property type="match status" value="1"/>
</dbReference>
<dbReference type="InterPro" id="IPR001353">
    <property type="entry name" value="Proteasome_sua/b"/>
</dbReference>
<accession>Q2SNA8</accession>
<dbReference type="EMBL" id="CP000155">
    <property type="protein sequence ID" value="ABC27866.1"/>
    <property type="molecule type" value="Genomic_DNA"/>
</dbReference>
<dbReference type="GO" id="GO:0051603">
    <property type="term" value="P:proteolysis involved in protein catabolic process"/>
    <property type="evidence" value="ECO:0007669"/>
    <property type="project" value="InterPro"/>
</dbReference>
<dbReference type="CDD" id="cd03765">
    <property type="entry name" value="proteasome_beta_bacterial"/>
    <property type="match status" value="1"/>
</dbReference>
<sequence>MSQFAQPACFIGRRHPSCSACVDVNYPGDEQFSRRLRPHMNINKEIIASMRRQVHYAADSLLFNESAAVTYCLAISVDAGLVFASDSRTNAGVDNVNTYPKMYSFNVPEKAFVTVLTSGNLATTQAVVRRISRDLEDPSGEGGLAACNDMSDAARYIGALSVELKNYYEKDLKQGANFDCTLIVGGQYKDGPHEIFMVYPEGNYIQSSPYAPYLQIGETKYGKPILDRVIRSNSSLEAAARCALVSMDSTMRSNLSVAPPFDLLVYETGKLEPAHVMHLKLNSPYYATLRKQWSEGLKALFNELPLFEWEKNK</sequence>
<dbReference type="GO" id="GO:0008233">
    <property type="term" value="F:peptidase activity"/>
    <property type="evidence" value="ECO:0007669"/>
    <property type="project" value="UniProtKB-KW"/>
</dbReference>
<keyword evidence="1" id="KW-0647">Proteasome</keyword>
<dbReference type="AlphaFoldDB" id="Q2SNA8"/>
<reference evidence="1 2" key="1">
    <citation type="journal article" date="2005" name="Nucleic Acids Res.">
        <title>Genomic blueprint of Hahella chejuensis, a marine microbe producing an algicidal agent.</title>
        <authorList>
            <person name="Jeong H."/>
            <person name="Yim J.H."/>
            <person name="Lee C."/>
            <person name="Choi S.-H."/>
            <person name="Park Y.K."/>
            <person name="Yoon S.H."/>
            <person name="Hur C.-G."/>
            <person name="Kang H.-Y."/>
            <person name="Kim D."/>
            <person name="Lee H.H."/>
            <person name="Park K.H."/>
            <person name="Park S.-H."/>
            <person name="Park H.-S."/>
            <person name="Lee H.K."/>
            <person name="Oh T.K."/>
            <person name="Kim J.F."/>
        </authorList>
    </citation>
    <scope>NUCLEOTIDE SEQUENCE [LARGE SCALE GENOMIC DNA]</scope>
    <source>
        <strain evidence="1 2">KCTC 2396</strain>
    </source>
</reference>
<proteinExistence type="predicted"/>
<dbReference type="GO" id="GO:0005839">
    <property type="term" value="C:proteasome core complex"/>
    <property type="evidence" value="ECO:0007669"/>
    <property type="project" value="InterPro"/>
</dbReference>
<evidence type="ECO:0000313" key="1">
    <source>
        <dbReference type="EMBL" id="ABC27866.1"/>
    </source>
</evidence>
<dbReference type="Proteomes" id="UP000000238">
    <property type="component" value="Chromosome"/>
</dbReference>
<keyword evidence="1" id="KW-0378">Hydrolase</keyword>